<dbReference type="EMBL" id="JAUIZM010000006">
    <property type="protein sequence ID" value="KAK1379152.1"/>
    <property type="molecule type" value="Genomic_DNA"/>
</dbReference>
<protein>
    <submittedName>
        <fullName evidence="2">Uncharacterized protein</fullName>
    </submittedName>
</protein>
<evidence type="ECO:0000313" key="3">
    <source>
        <dbReference type="Proteomes" id="UP001237642"/>
    </source>
</evidence>
<keyword evidence="3" id="KW-1185">Reference proteome</keyword>
<sequence>MEVVENPELSHALLPQPALTFLTNSSEAIIDSPKQSLASDVLTSRSSKEAIHKDNSLKAAIEAALLKKPGIYRKNKVHDQSAGIAVSGNINSEVCSQDQQSNTHNPRKLVPGEEASRAQHLREEITLDKEKKYNSRQFIVIEATRGPNKSHNVPITILANKAPETAAIPAFPMSVEVKLRLARIRGIRGGAAKVDTKQAKKDIQDR</sequence>
<feature type="compositionally biased region" description="Polar residues" evidence="1">
    <location>
        <begin position="95"/>
        <end position="104"/>
    </location>
</feature>
<evidence type="ECO:0000256" key="1">
    <source>
        <dbReference type="SAM" id="MobiDB-lite"/>
    </source>
</evidence>
<reference evidence="2" key="1">
    <citation type="submission" date="2023-02" db="EMBL/GenBank/DDBJ databases">
        <title>Genome of toxic invasive species Heracleum sosnowskyi carries increased number of genes despite the absence of recent whole-genome duplications.</title>
        <authorList>
            <person name="Schelkunov M."/>
            <person name="Shtratnikova V."/>
            <person name="Makarenko M."/>
            <person name="Klepikova A."/>
            <person name="Omelchenko D."/>
            <person name="Novikova G."/>
            <person name="Obukhova E."/>
            <person name="Bogdanov V."/>
            <person name="Penin A."/>
            <person name="Logacheva M."/>
        </authorList>
    </citation>
    <scope>NUCLEOTIDE SEQUENCE</scope>
    <source>
        <strain evidence="2">Hsosn_3</strain>
        <tissue evidence="2">Leaf</tissue>
    </source>
</reference>
<reference evidence="2" key="2">
    <citation type="submission" date="2023-05" db="EMBL/GenBank/DDBJ databases">
        <authorList>
            <person name="Schelkunov M.I."/>
        </authorList>
    </citation>
    <scope>NUCLEOTIDE SEQUENCE</scope>
    <source>
        <strain evidence="2">Hsosn_3</strain>
        <tissue evidence="2">Leaf</tissue>
    </source>
</reference>
<feature type="region of interest" description="Disordered" evidence="1">
    <location>
        <begin position="95"/>
        <end position="117"/>
    </location>
</feature>
<dbReference type="Proteomes" id="UP001237642">
    <property type="component" value="Unassembled WGS sequence"/>
</dbReference>
<name>A0AAD8I708_9APIA</name>
<proteinExistence type="predicted"/>
<comment type="caution">
    <text evidence="2">The sequence shown here is derived from an EMBL/GenBank/DDBJ whole genome shotgun (WGS) entry which is preliminary data.</text>
</comment>
<gene>
    <name evidence="2" type="ORF">POM88_025896</name>
</gene>
<accession>A0AAD8I708</accession>
<evidence type="ECO:0000313" key="2">
    <source>
        <dbReference type="EMBL" id="KAK1379152.1"/>
    </source>
</evidence>
<dbReference type="AlphaFoldDB" id="A0AAD8I708"/>
<organism evidence="2 3">
    <name type="scientific">Heracleum sosnowskyi</name>
    <dbReference type="NCBI Taxonomy" id="360622"/>
    <lineage>
        <taxon>Eukaryota</taxon>
        <taxon>Viridiplantae</taxon>
        <taxon>Streptophyta</taxon>
        <taxon>Embryophyta</taxon>
        <taxon>Tracheophyta</taxon>
        <taxon>Spermatophyta</taxon>
        <taxon>Magnoliopsida</taxon>
        <taxon>eudicotyledons</taxon>
        <taxon>Gunneridae</taxon>
        <taxon>Pentapetalae</taxon>
        <taxon>asterids</taxon>
        <taxon>campanulids</taxon>
        <taxon>Apiales</taxon>
        <taxon>Apiaceae</taxon>
        <taxon>Apioideae</taxon>
        <taxon>apioid superclade</taxon>
        <taxon>Tordylieae</taxon>
        <taxon>Tordyliinae</taxon>
        <taxon>Heracleum</taxon>
    </lineage>
</organism>